<keyword evidence="4" id="KW-1185">Reference proteome</keyword>
<dbReference type="AlphaFoldDB" id="A0A108UCC4"/>
<keyword evidence="2" id="KW-0472">Membrane</keyword>
<dbReference type="EMBL" id="JAJA02000001">
    <property type="protein sequence ID" value="KWS06375.1"/>
    <property type="molecule type" value="Genomic_DNA"/>
</dbReference>
<sequence length="257" mass="28527">MSQRFDHELSDPLAQRVRETDTVPTDAVERAQQRLTQRLRSQPRPRRMQAPRWIAASALAALLVVVVMSLPMLSGSGDAFAAVQDHLRHFVHLEMNVTQRVQGRVIQTSRTLVDAHGVLRTDVGDQLSIVVDPRRGRLLTLLHAPRQAMLTALPKGKAARHDTLRWLDELRNFKGKATPLADTRMIDGQRAQGWSLRLHGVDMDIWADPSGLPLAMRQNNGAGLEIDYRFTLDGPVAPGRLSSDPPPGYALVPADTD</sequence>
<reference evidence="3 4" key="1">
    <citation type="journal article" date="2014" name="Genome Announc.">
        <title>Draft Genome Sequence of Lysobacter capsici AZ78, a Bacterium Antagonistic to Plant-Pathogenic Oomycetes.</title>
        <authorList>
            <person name="Puopolo G."/>
            <person name="Sonego P."/>
            <person name="Engelen K."/>
            <person name="Pertot I."/>
        </authorList>
    </citation>
    <scope>NUCLEOTIDE SEQUENCE [LARGE SCALE GENOMIC DNA]</scope>
    <source>
        <strain evidence="3 4">AZ78</strain>
    </source>
</reference>
<organism evidence="3 4">
    <name type="scientific">Lysobacter capsici AZ78</name>
    <dbReference type="NCBI Taxonomy" id="1444315"/>
    <lineage>
        <taxon>Bacteria</taxon>
        <taxon>Pseudomonadati</taxon>
        <taxon>Pseudomonadota</taxon>
        <taxon>Gammaproteobacteria</taxon>
        <taxon>Lysobacterales</taxon>
        <taxon>Lysobacteraceae</taxon>
        <taxon>Lysobacter</taxon>
    </lineage>
</organism>
<protein>
    <recommendedName>
        <fullName evidence="5">Transmembrane protein</fullName>
    </recommendedName>
</protein>
<keyword evidence="2" id="KW-0812">Transmembrane</keyword>
<dbReference type="RefSeq" id="WP_036106394.1">
    <property type="nucleotide sequence ID" value="NZ_JAJA02000001.1"/>
</dbReference>
<proteinExistence type="predicted"/>
<evidence type="ECO:0000256" key="2">
    <source>
        <dbReference type="SAM" id="Phobius"/>
    </source>
</evidence>
<evidence type="ECO:0000313" key="3">
    <source>
        <dbReference type="EMBL" id="KWS06375.1"/>
    </source>
</evidence>
<gene>
    <name evidence="3" type="ORF">AZ78_3931</name>
</gene>
<dbReference type="OrthoDB" id="5944386at2"/>
<feature type="transmembrane region" description="Helical" evidence="2">
    <location>
        <begin position="53"/>
        <end position="73"/>
    </location>
</feature>
<accession>A0A108UCC4</accession>
<feature type="region of interest" description="Disordered" evidence="1">
    <location>
        <begin position="238"/>
        <end position="257"/>
    </location>
</feature>
<keyword evidence="2" id="KW-1133">Transmembrane helix</keyword>
<evidence type="ECO:0000313" key="4">
    <source>
        <dbReference type="Proteomes" id="UP000023435"/>
    </source>
</evidence>
<name>A0A108UCC4_9GAMM</name>
<feature type="region of interest" description="Disordered" evidence="1">
    <location>
        <begin position="1"/>
        <end position="26"/>
    </location>
</feature>
<dbReference type="Proteomes" id="UP000023435">
    <property type="component" value="Unassembled WGS sequence"/>
</dbReference>
<evidence type="ECO:0008006" key="5">
    <source>
        <dbReference type="Google" id="ProtNLM"/>
    </source>
</evidence>
<comment type="caution">
    <text evidence="3">The sequence shown here is derived from an EMBL/GenBank/DDBJ whole genome shotgun (WGS) entry which is preliminary data.</text>
</comment>
<evidence type="ECO:0000256" key="1">
    <source>
        <dbReference type="SAM" id="MobiDB-lite"/>
    </source>
</evidence>